<dbReference type="GO" id="GO:0000270">
    <property type="term" value="P:peptidoglycan metabolic process"/>
    <property type="evidence" value="ECO:0007669"/>
    <property type="project" value="TreeGrafter"/>
</dbReference>
<keyword evidence="1" id="KW-0812">Transmembrane</keyword>
<evidence type="ECO:0000259" key="2">
    <source>
        <dbReference type="Pfam" id="PF02698"/>
    </source>
</evidence>
<feature type="domain" description="DUF218" evidence="2">
    <location>
        <begin position="81"/>
        <end position="246"/>
    </location>
</feature>
<accession>A0A2T1HMW0</accession>
<keyword evidence="1" id="KW-1133">Transmembrane helix</keyword>
<dbReference type="InterPro" id="IPR051599">
    <property type="entry name" value="Cell_Envelope_Assoc"/>
</dbReference>
<dbReference type="CDD" id="cd06259">
    <property type="entry name" value="YdcF-like"/>
    <property type="match status" value="1"/>
</dbReference>
<dbReference type="OrthoDB" id="9809813at2"/>
<keyword evidence="4" id="KW-1185">Reference proteome</keyword>
<dbReference type="PANTHER" id="PTHR30336">
    <property type="entry name" value="INNER MEMBRANE PROTEIN, PROBABLE PERMEASE"/>
    <property type="match status" value="1"/>
</dbReference>
<dbReference type="InterPro" id="IPR014729">
    <property type="entry name" value="Rossmann-like_a/b/a_fold"/>
</dbReference>
<sequence length="276" mass="30136">MYFVLSKVLWFIAAPANFLVLATLAGALLAFTRWKLLGRWLALGGSGLLLLVGILPVGTLLILPLEQRFPPWRDDGTPFTGVIVLGGAPEPERSRGRGQLLVDEAAERLIAMADLARRYPDKPVIFTGGSGDLLNQADTEAAVVEQHVAELGVPPGRIQFEGKSRNTYENALFTRDVVKLQPGQRWLLVTSAYHMPRSVGLFRAAGYDVVPVPVDYRTVGQGDYRISWTVGEGLRRTEVATREWIGLIAERLLGHTRVLFPGALTADAAGRSGTRP</sequence>
<dbReference type="InterPro" id="IPR003848">
    <property type="entry name" value="DUF218"/>
</dbReference>
<organism evidence="3 4">
    <name type="scientific">Alsobacter soli</name>
    <dbReference type="NCBI Taxonomy" id="2109933"/>
    <lineage>
        <taxon>Bacteria</taxon>
        <taxon>Pseudomonadati</taxon>
        <taxon>Pseudomonadota</taxon>
        <taxon>Alphaproteobacteria</taxon>
        <taxon>Hyphomicrobiales</taxon>
        <taxon>Alsobacteraceae</taxon>
        <taxon>Alsobacter</taxon>
    </lineage>
</organism>
<dbReference type="Proteomes" id="UP000239772">
    <property type="component" value="Unassembled WGS sequence"/>
</dbReference>
<feature type="transmembrane region" description="Helical" evidence="1">
    <location>
        <begin position="40"/>
        <end position="63"/>
    </location>
</feature>
<dbReference type="RefSeq" id="WP_106339680.1">
    <property type="nucleotide sequence ID" value="NZ_PVZS01000033.1"/>
</dbReference>
<reference evidence="4" key="1">
    <citation type="submission" date="2018-03" db="EMBL/GenBank/DDBJ databases">
        <authorList>
            <person name="Sun L."/>
            <person name="Liu H."/>
            <person name="Chen W."/>
            <person name="Huang K."/>
            <person name="Liu W."/>
            <person name="Gao X."/>
        </authorList>
    </citation>
    <scope>NUCLEOTIDE SEQUENCE [LARGE SCALE GENOMIC DNA]</scope>
    <source>
        <strain evidence="4">SH9</strain>
    </source>
</reference>
<feature type="transmembrane region" description="Helical" evidence="1">
    <location>
        <begin position="9"/>
        <end position="34"/>
    </location>
</feature>
<dbReference type="Pfam" id="PF02698">
    <property type="entry name" value="DUF218"/>
    <property type="match status" value="1"/>
</dbReference>
<name>A0A2T1HMW0_9HYPH</name>
<gene>
    <name evidence="3" type="ORF">SLNSH_21085</name>
</gene>
<dbReference type="GO" id="GO:0005886">
    <property type="term" value="C:plasma membrane"/>
    <property type="evidence" value="ECO:0007669"/>
    <property type="project" value="TreeGrafter"/>
</dbReference>
<proteinExistence type="predicted"/>
<dbReference type="Gene3D" id="3.40.50.620">
    <property type="entry name" value="HUPs"/>
    <property type="match status" value="1"/>
</dbReference>
<comment type="caution">
    <text evidence="3">The sequence shown here is derived from an EMBL/GenBank/DDBJ whole genome shotgun (WGS) entry which is preliminary data.</text>
</comment>
<evidence type="ECO:0000313" key="4">
    <source>
        <dbReference type="Proteomes" id="UP000239772"/>
    </source>
</evidence>
<dbReference type="GO" id="GO:0043164">
    <property type="term" value="P:Gram-negative-bacterium-type cell wall biogenesis"/>
    <property type="evidence" value="ECO:0007669"/>
    <property type="project" value="TreeGrafter"/>
</dbReference>
<dbReference type="PANTHER" id="PTHR30336:SF4">
    <property type="entry name" value="ENVELOPE BIOGENESIS FACTOR ELYC"/>
    <property type="match status" value="1"/>
</dbReference>
<evidence type="ECO:0000256" key="1">
    <source>
        <dbReference type="SAM" id="Phobius"/>
    </source>
</evidence>
<protein>
    <submittedName>
        <fullName evidence="3">YdcF family protein</fullName>
    </submittedName>
</protein>
<keyword evidence="1" id="KW-0472">Membrane</keyword>
<evidence type="ECO:0000313" key="3">
    <source>
        <dbReference type="EMBL" id="PSC03005.1"/>
    </source>
</evidence>
<dbReference type="AlphaFoldDB" id="A0A2T1HMW0"/>
<dbReference type="EMBL" id="PVZS01000033">
    <property type="protein sequence ID" value="PSC03005.1"/>
    <property type="molecule type" value="Genomic_DNA"/>
</dbReference>